<comment type="caution">
    <text evidence="2">The sequence shown here is derived from an EMBL/GenBank/DDBJ whole genome shotgun (WGS) entry which is preliminary data.</text>
</comment>
<keyword evidence="1" id="KW-0472">Membrane</keyword>
<keyword evidence="1" id="KW-0812">Transmembrane</keyword>
<keyword evidence="1" id="KW-1133">Transmembrane helix</keyword>
<reference evidence="2 3" key="1">
    <citation type="journal article" date="2014" name="PLoS Genet.">
        <title>Phylogenetically driven sequencing of extremely halophilic archaea reveals strategies for static and dynamic osmo-response.</title>
        <authorList>
            <person name="Becker E.A."/>
            <person name="Seitzer P.M."/>
            <person name="Tritt A."/>
            <person name="Larsen D."/>
            <person name="Krusor M."/>
            <person name="Yao A.I."/>
            <person name="Wu D."/>
            <person name="Madern D."/>
            <person name="Eisen J.A."/>
            <person name="Darling A.E."/>
            <person name="Facciotti M.T."/>
        </authorList>
    </citation>
    <scope>NUCLEOTIDE SEQUENCE [LARGE SCALE GENOMIC DNA]</scope>
    <source>
        <strain evidence="2 3">JCM 13552</strain>
    </source>
</reference>
<organism evidence="2 3">
    <name type="scientific">Halococcus thailandensis JCM 13552</name>
    <dbReference type="NCBI Taxonomy" id="1227457"/>
    <lineage>
        <taxon>Archaea</taxon>
        <taxon>Methanobacteriati</taxon>
        <taxon>Methanobacteriota</taxon>
        <taxon>Stenosarchaea group</taxon>
        <taxon>Halobacteria</taxon>
        <taxon>Halobacteriales</taxon>
        <taxon>Halococcaceae</taxon>
        <taxon>Halococcus</taxon>
    </lineage>
</organism>
<dbReference type="AlphaFoldDB" id="M0NBX3"/>
<evidence type="ECO:0000256" key="1">
    <source>
        <dbReference type="SAM" id="Phobius"/>
    </source>
</evidence>
<protein>
    <submittedName>
        <fullName evidence="2">Uncharacterized protein</fullName>
    </submittedName>
</protein>
<dbReference type="EMBL" id="AOMF01000114">
    <property type="protein sequence ID" value="EMA55361.1"/>
    <property type="molecule type" value="Genomic_DNA"/>
</dbReference>
<feature type="transmembrane region" description="Helical" evidence="1">
    <location>
        <begin position="6"/>
        <end position="35"/>
    </location>
</feature>
<sequence length="64" mass="7049">MTTDGFILAIIRSIAGVVTTGFFTCIITIIFHLGIATDLHFGRPMIQLSKLCLEGFCRIISGFR</sequence>
<dbReference type="Proteomes" id="UP000011680">
    <property type="component" value="Unassembled WGS sequence"/>
</dbReference>
<accession>M0NBX3</accession>
<keyword evidence="3" id="KW-1185">Reference proteome</keyword>
<gene>
    <name evidence="2" type="ORF">C451_05343</name>
</gene>
<proteinExistence type="predicted"/>
<evidence type="ECO:0000313" key="2">
    <source>
        <dbReference type="EMBL" id="EMA55361.1"/>
    </source>
</evidence>
<evidence type="ECO:0000313" key="3">
    <source>
        <dbReference type="Proteomes" id="UP000011680"/>
    </source>
</evidence>
<name>M0NBX3_9EURY</name>